<organism evidence="2 3">
    <name type="scientific">Volvox reticuliferus</name>
    <dbReference type="NCBI Taxonomy" id="1737510"/>
    <lineage>
        <taxon>Eukaryota</taxon>
        <taxon>Viridiplantae</taxon>
        <taxon>Chlorophyta</taxon>
        <taxon>core chlorophytes</taxon>
        <taxon>Chlorophyceae</taxon>
        <taxon>CS clade</taxon>
        <taxon>Chlamydomonadales</taxon>
        <taxon>Volvocaceae</taxon>
        <taxon>Volvox</taxon>
    </lineage>
</organism>
<name>A0A8J4D5N8_9CHLO</name>
<proteinExistence type="predicted"/>
<feature type="region of interest" description="Disordered" evidence="1">
    <location>
        <begin position="1"/>
        <end position="22"/>
    </location>
</feature>
<feature type="compositionally biased region" description="Gly residues" evidence="1">
    <location>
        <begin position="91"/>
        <end position="103"/>
    </location>
</feature>
<reference evidence="2" key="1">
    <citation type="journal article" date="2021" name="Proc. Natl. Acad. Sci. U.S.A.">
        <title>Three genomes in the algal genus Volvox reveal the fate of a haploid sex-determining region after a transition to homothallism.</title>
        <authorList>
            <person name="Yamamoto K."/>
            <person name="Hamaji T."/>
            <person name="Kawai-Toyooka H."/>
            <person name="Matsuzaki R."/>
            <person name="Takahashi F."/>
            <person name="Nishimura Y."/>
            <person name="Kawachi M."/>
            <person name="Noguchi H."/>
            <person name="Minakuchi Y."/>
            <person name="Umen J.G."/>
            <person name="Toyoda A."/>
            <person name="Nozaki H."/>
        </authorList>
    </citation>
    <scope>NUCLEOTIDE SEQUENCE</scope>
    <source>
        <strain evidence="2">NIES-3785</strain>
    </source>
</reference>
<comment type="caution">
    <text evidence="2">The sequence shown here is derived from an EMBL/GenBank/DDBJ whole genome shotgun (WGS) entry which is preliminary data.</text>
</comment>
<gene>
    <name evidence="2" type="ORF">Vretimale_1581</name>
</gene>
<evidence type="ECO:0000313" key="2">
    <source>
        <dbReference type="EMBL" id="GIL95593.1"/>
    </source>
</evidence>
<dbReference type="EMBL" id="BNCQ01000002">
    <property type="protein sequence ID" value="GIL95593.1"/>
    <property type="molecule type" value="Genomic_DNA"/>
</dbReference>
<sequence length="121" mass="12404">AVVAAAGSSTGCRQAREARQDRLDSVDRECTAQSIRSFKLDSPAANWLVLGRVCSGASCVKSTGSGRAQSSGGISAGRTSAMEPMTERKWGGNGCGSGGGMKGRWGRGDTVAPEPLSKARL</sequence>
<feature type="non-terminal residue" evidence="2">
    <location>
        <position position="1"/>
    </location>
</feature>
<feature type="region of interest" description="Disordered" evidence="1">
    <location>
        <begin position="64"/>
        <end position="121"/>
    </location>
</feature>
<feature type="compositionally biased region" description="Polar residues" evidence="1">
    <location>
        <begin position="64"/>
        <end position="73"/>
    </location>
</feature>
<evidence type="ECO:0000313" key="3">
    <source>
        <dbReference type="Proteomes" id="UP000722791"/>
    </source>
</evidence>
<evidence type="ECO:0000256" key="1">
    <source>
        <dbReference type="SAM" id="MobiDB-lite"/>
    </source>
</evidence>
<accession>A0A8J4D5N8</accession>
<dbReference type="Proteomes" id="UP000722791">
    <property type="component" value="Unassembled WGS sequence"/>
</dbReference>
<protein>
    <submittedName>
        <fullName evidence="2">Uncharacterized protein</fullName>
    </submittedName>
</protein>
<dbReference type="AlphaFoldDB" id="A0A8J4D5N8"/>